<evidence type="ECO:0000256" key="6">
    <source>
        <dbReference type="ARBA" id="ARBA00022840"/>
    </source>
</evidence>
<dbReference type="SMART" id="SM00382">
    <property type="entry name" value="AAA"/>
    <property type="match status" value="1"/>
</dbReference>
<dbReference type="Gene3D" id="3.40.50.300">
    <property type="entry name" value="P-loop containing nucleotide triphosphate hydrolases"/>
    <property type="match status" value="1"/>
</dbReference>
<dbReference type="GO" id="GO:0005524">
    <property type="term" value="F:ATP binding"/>
    <property type="evidence" value="ECO:0007669"/>
    <property type="project" value="UniProtKB-KW"/>
</dbReference>
<keyword evidence="8 9" id="KW-0472">Membrane</keyword>
<feature type="transmembrane region" description="Helical" evidence="9">
    <location>
        <begin position="68"/>
        <end position="88"/>
    </location>
</feature>
<keyword evidence="3" id="KW-1003">Cell membrane</keyword>
<evidence type="ECO:0000256" key="8">
    <source>
        <dbReference type="ARBA" id="ARBA00023136"/>
    </source>
</evidence>
<evidence type="ECO:0000259" key="11">
    <source>
        <dbReference type="PROSITE" id="PS50929"/>
    </source>
</evidence>
<comment type="subcellular location">
    <subcellularLocation>
        <location evidence="1">Cell membrane</location>
        <topology evidence="1">Multi-pass membrane protein</topology>
    </subcellularLocation>
</comment>
<evidence type="ECO:0000313" key="12">
    <source>
        <dbReference type="EMBL" id="TQV74946.1"/>
    </source>
</evidence>
<evidence type="ECO:0000313" key="13">
    <source>
        <dbReference type="Proteomes" id="UP000317839"/>
    </source>
</evidence>
<dbReference type="PROSITE" id="PS50929">
    <property type="entry name" value="ABC_TM1F"/>
    <property type="match status" value="1"/>
</dbReference>
<dbReference type="PANTHER" id="PTHR43394:SF1">
    <property type="entry name" value="ATP-BINDING CASSETTE SUB-FAMILY B MEMBER 10, MITOCHONDRIAL"/>
    <property type="match status" value="1"/>
</dbReference>
<dbReference type="SUPFAM" id="SSF52540">
    <property type="entry name" value="P-loop containing nucleoside triphosphate hydrolases"/>
    <property type="match status" value="1"/>
</dbReference>
<evidence type="ECO:0000256" key="7">
    <source>
        <dbReference type="ARBA" id="ARBA00022989"/>
    </source>
</evidence>
<dbReference type="InterPro" id="IPR011527">
    <property type="entry name" value="ABC1_TM_dom"/>
</dbReference>
<comment type="caution">
    <text evidence="12">The sequence shown here is derived from an EMBL/GenBank/DDBJ whole genome shotgun (WGS) entry which is preliminary data.</text>
</comment>
<organism evidence="12 13">
    <name type="scientific">Aliikangiella marina</name>
    <dbReference type="NCBI Taxonomy" id="1712262"/>
    <lineage>
        <taxon>Bacteria</taxon>
        <taxon>Pseudomonadati</taxon>
        <taxon>Pseudomonadota</taxon>
        <taxon>Gammaproteobacteria</taxon>
        <taxon>Oceanospirillales</taxon>
        <taxon>Pleioneaceae</taxon>
        <taxon>Aliikangiella</taxon>
    </lineage>
</organism>
<feature type="transmembrane region" description="Helical" evidence="9">
    <location>
        <begin position="147"/>
        <end position="164"/>
    </location>
</feature>
<keyword evidence="5" id="KW-0547">Nucleotide-binding</keyword>
<dbReference type="InterPro" id="IPR039421">
    <property type="entry name" value="Type_1_exporter"/>
</dbReference>
<sequence length="599" mass="65855">MRFYVTVNLMDKFKRLLKIINYANPGKGLLTAIGLLSVLGATSSLLFPVMTQKLIDLASNSGQLPTEWIGILIAVLLGGSVASGYNFFLVGKVGNRMLVNIRAKILAKAIYLPVPYFDNTPSAEPASRAVNDTEIINGVVSQHFEPFISGLITLVASLVILWILDWQLTAVLFATLMIAFLITVPIAAKLTQLSKSVQKEEANFLSFITERFAQIRLIKAYNAEQETLAKSQQTLTNLYDLGLKEVRIGAIMAPIAGMTIISTLIIILVFGATRVSQGEITIGTLIAFILYLFNIVFPLIQFTYFFAELNKAAGAAERVEELLEETSEQSTNKGELCFKPGDITLQNVHFNFEPKVPLFKRLNMVFPKNKKIALVGASGAGKSTIFNLLLRFYQPGSGNIKIGDHSIFEFSLEDWRKHVALIAQDTPLLSGSIKDNLTLGLRQEISQRDLEKVIDAAELTEFIKTIPNGLEAPVGEKGVKLSGGQKQRIAIARAMLQDSPVLLCDEATSNLDATTEHKLQQAMNNLAVNRTTIVSAHRLSTVIDADLIYVLKGGNVIAEGTHEGLMKNSDYYQELVKHQFSALKTNNENPQQLEALVTP</sequence>
<feature type="transmembrane region" description="Helical" evidence="9">
    <location>
        <begin position="248"/>
        <end position="270"/>
    </location>
</feature>
<feature type="transmembrane region" description="Helical" evidence="9">
    <location>
        <begin position="282"/>
        <end position="307"/>
    </location>
</feature>
<protein>
    <submittedName>
        <fullName evidence="12">ABC transporter ATP-binding protein</fullName>
    </submittedName>
</protein>
<dbReference type="PROSITE" id="PS50893">
    <property type="entry name" value="ABC_TRANSPORTER_2"/>
    <property type="match status" value="1"/>
</dbReference>
<evidence type="ECO:0000256" key="9">
    <source>
        <dbReference type="SAM" id="Phobius"/>
    </source>
</evidence>
<dbReference type="GO" id="GO:0005886">
    <property type="term" value="C:plasma membrane"/>
    <property type="evidence" value="ECO:0007669"/>
    <property type="project" value="UniProtKB-SubCell"/>
</dbReference>
<name>A0A545TCN9_9GAMM</name>
<evidence type="ECO:0000256" key="2">
    <source>
        <dbReference type="ARBA" id="ARBA00022448"/>
    </source>
</evidence>
<feature type="domain" description="ABC transporter" evidence="10">
    <location>
        <begin position="343"/>
        <end position="578"/>
    </location>
</feature>
<dbReference type="Pfam" id="PF00664">
    <property type="entry name" value="ABC_membrane"/>
    <property type="match status" value="1"/>
</dbReference>
<dbReference type="GO" id="GO:0015421">
    <property type="term" value="F:ABC-type oligopeptide transporter activity"/>
    <property type="evidence" value="ECO:0007669"/>
    <property type="project" value="TreeGrafter"/>
</dbReference>
<proteinExistence type="predicted"/>
<dbReference type="InterPro" id="IPR003439">
    <property type="entry name" value="ABC_transporter-like_ATP-bd"/>
</dbReference>
<reference evidence="12 13" key="1">
    <citation type="submission" date="2019-06" db="EMBL/GenBank/DDBJ databases">
        <title>Draft genome of Aliikangiella marina GYP-15.</title>
        <authorList>
            <person name="Wang G."/>
        </authorList>
    </citation>
    <scope>NUCLEOTIDE SEQUENCE [LARGE SCALE GENOMIC DNA]</scope>
    <source>
        <strain evidence="12 13">GYP-15</strain>
    </source>
</reference>
<dbReference type="PROSITE" id="PS00211">
    <property type="entry name" value="ABC_TRANSPORTER_1"/>
    <property type="match status" value="1"/>
</dbReference>
<evidence type="ECO:0000256" key="5">
    <source>
        <dbReference type="ARBA" id="ARBA00022741"/>
    </source>
</evidence>
<dbReference type="InterPro" id="IPR036640">
    <property type="entry name" value="ABC1_TM_sf"/>
</dbReference>
<dbReference type="Proteomes" id="UP000317839">
    <property type="component" value="Unassembled WGS sequence"/>
</dbReference>
<dbReference type="EMBL" id="VIKR01000002">
    <property type="protein sequence ID" value="TQV74946.1"/>
    <property type="molecule type" value="Genomic_DNA"/>
</dbReference>
<evidence type="ECO:0000259" key="10">
    <source>
        <dbReference type="PROSITE" id="PS50893"/>
    </source>
</evidence>
<dbReference type="SUPFAM" id="SSF90123">
    <property type="entry name" value="ABC transporter transmembrane region"/>
    <property type="match status" value="1"/>
</dbReference>
<dbReference type="FunFam" id="3.40.50.300:FF:000221">
    <property type="entry name" value="Multidrug ABC transporter ATP-binding protein"/>
    <property type="match status" value="1"/>
</dbReference>
<keyword evidence="13" id="KW-1185">Reference proteome</keyword>
<gene>
    <name evidence="12" type="ORF">FLL45_08285</name>
</gene>
<dbReference type="Pfam" id="PF00005">
    <property type="entry name" value="ABC_tran"/>
    <property type="match status" value="1"/>
</dbReference>
<evidence type="ECO:0000256" key="3">
    <source>
        <dbReference type="ARBA" id="ARBA00022475"/>
    </source>
</evidence>
<keyword evidence="4 9" id="KW-0812">Transmembrane</keyword>
<dbReference type="AlphaFoldDB" id="A0A545TCN9"/>
<feature type="transmembrane region" description="Helical" evidence="9">
    <location>
        <begin position="170"/>
        <end position="188"/>
    </location>
</feature>
<accession>A0A545TCN9</accession>
<dbReference type="InterPro" id="IPR017871">
    <property type="entry name" value="ABC_transporter-like_CS"/>
</dbReference>
<dbReference type="PANTHER" id="PTHR43394">
    <property type="entry name" value="ATP-DEPENDENT PERMEASE MDL1, MITOCHONDRIAL"/>
    <property type="match status" value="1"/>
</dbReference>
<evidence type="ECO:0000256" key="4">
    <source>
        <dbReference type="ARBA" id="ARBA00022692"/>
    </source>
</evidence>
<evidence type="ECO:0000256" key="1">
    <source>
        <dbReference type="ARBA" id="ARBA00004651"/>
    </source>
</evidence>
<dbReference type="InterPro" id="IPR003593">
    <property type="entry name" value="AAA+_ATPase"/>
</dbReference>
<dbReference type="CDD" id="cd18551">
    <property type="entry name" value="ABC_6TM_LmrA_like"/>
    <property type="match status" value="1"/>
</dbReference>
<dbReference type="Gene3D" id="1.20.1560.10">
    <property type="entry name" value="ABC transporter type 1, transmembrane domain"/>
    <property type="match status" value="1"/>
</dbReference>
<feature type="domain" description="ABC transmembrane type-1" evidence="11">
    <location>
        <begin position="32"/>
        <end position="311"/>
    </location>
</feature>
<keyword evidence="6 12" id="KW-0067">ATP-binding</keyword>
<dbReference type="InterPro" id="IPR027417">
    <property type="entry name" value="P-loop_NTPase"/>
</dbReference>
<keyword evidence="2" id="KW-0813">Transport</keyword>
<dbReference type="GO" id="GO:0016887">
    <property type="term" value="F:ATP hydrolysis activity"/>
    <property type="evidence" value="ECO:0007669"/>
    <property type="project" value="InterPro"/>
</dbReference>
<dbReference type="OrthoDB" id="9806127at2"/>
<keyword evidence="7 9" id="KW-1133">Transmembrane helix</keyword>